<keyword evidence="5" id="KW-1133">Transmembrane helix</keyword>
<feature type="domain" description="Shugoshin C-terminal" evidence="6">
    <location>
        <begin position="642"/>
        <end position="663"/>
    </location>
</feature>
<feature type="transmembrane region" description="Helical" evidence="5">
    <location>
        <begin position="330"/>
        <end position="350"/>
    </location>
</feature>
<dbReference type="GO" id="GO:0045132">
    <property type="term" value="P:meiotic chromosome segregation"/>
    <property type="evidence" value="ECO:0007669"/>
    <property type="project" value="InterPro"/>
</dbReference>
<keyword evidence="2" id="KW-0159">Chromosome partition</keyword>
<feature type="region of interest" description="Disordered" evidence="4">
    <location>
        <begin position="1"/>
        <end position="40"/>
    </location>
</feature>
<comment type="similarity">
    <text evidence="1">Belongs to the shugoshin family.</text>
</comment>
<keyword evidence="3" id="KW-0175">Coiled coil</keyword>
<gene>
    <name evidence="7" type="ORF">Glove_180g95</name>
</gene>
<name>A0A397IUB2_9GLOM</name>
<feature type="region of interest" description="Disordered" evidence="4">
    <location>
        <begin position="608"/>
        <end position="636"/>
    </location>
</feature>
<evidence type="ECO:0000313" key="7">
    <source>
        <dbReference type="EMBL" id="RHZ77376.1"/>
    </source>
</evidence>
<keyword evidence="8" id="KW-1185">Reference proteome</keyword>
<evidence type="ECO:0000256" key="5">
    <source>
        <dbReference type="SAM" id="Phobius"/>
    </source>
</evidence>
<feature type="region of interest" description="Disordered" evidence="4">
    <location>
        <begin position="672"/>
        <end position="695"/>
    </location>
</feature>
<evidence type="ECO:0000256" key="3">
    <source>
        <dbReference type="SAM" id="Coils"/>
    </source>
</evidence>
<dbReference type="Proteomes" id="UP000266861">
    <property type="component" value="Unassembled WGS sequence"/>
</dbReference>
<feature type="compositionally biased region" description="Basic and acidic residues" evidence="4">
    <location>
        <begin position="1"/>
        <end position="10"/>
    </location>
</feature>
<reference evidence="7 8" key="1">
    <citation type="submission" date="2018-08" db="EMBL/GenBank/DDBJ databases">
        <title>Genome and evolution of the arbuscular mycorrhizal fungus Diversispora epigaea (formerly Glomus versiforme) and its bacterial endosymbionts.</title>
        <authorList>
            <person name="Sun X."/>
            <person name="Fei Z."/>
            <person name="Harrison M."/>
        </authorList>
    </citation>
    <scope>NUCLEOTIDE SEQUENCE [LARGE SCALE GENOMIC DNA]</scope>
    <source>
        <strain evidence="7 8">IT104</strain>
    </source>
</reference>
<accession>A0A397IUB2</accession>
<evidence type="ECO:0000256" key="2">
    <source>
        <dbReference type="ARBA" id="ARBA00022829"/>
    </source>
</evidence>
<keyword evidence="5" id="KW-0472">Membrane</keyword>
<evidence type="ECO:0000313" key="8">
    <source>
        <dbReference type="Proteomes" id="UP000266861"/>
    </source>
</evidence>
<organism evidence="7 8">
    <name type="scientific">Diversispora epigaea</name>
    <dbReference type="NCBI Taxonomy" id="1348612"/>
    <lineage>
        <taxon>Eukaryota</taxon>
        <taxon>Fungi</taxon>
        <taxon>Fungi incertae sedis</taxon>
        <taxon>Mucoromycota</taxon>
        <taxon>Glomeromycotina</taxon>
        <taxon>Glomeromycetes</taxon>
        <taxon>Diversisporales</taxon>
        <taxon>Diversisporaceae</taxon>
        <taxon>Diversispora</taxon>
    </lineage>
</organism>
<dbReference type="Pfam" id="PF07557">
    <property type="entry name" value="Shugoshin_C"/>
    <property type="match status" value="1"/>
</dbReference>
<feature type="coiled-coil region" evidence="3">
    <location>
        <begin position="436"/>
        <end position="463"/>
    </location>
</feature>
<dbReference type="GO" id="GO:0000775">
    <property type="term" value="C:chromosome, centromeric region"/>
    <property type="evidence" value="ECO:0007669"/>
    <property type="project" value="InterPro"/>
</dbReference>
<dbReference type="STRING" id="1348612.A0A397IUB2"/>
<proteinExistence type="inferred from homology"/>
<evidence type="ECO:0000256" key="1">
    <source>
        <dbReference type="ARBA" id="ARBA00010845"/>
    </source>
</evidence>
<dbReference type="GO" id="GO:0005634">
    <property type="term" value="C:nucleus"/>
    <property type="evidence" value="ECO:0007669"/>
    <property type="project" value="InterPro"/>
</dbReference>
<evidence type="ECO:0000256" key="4">
    <source>
        <dbReference type="SAM" id="MobiDB-lite"/>
    </source>
</evidence>
<protein>
    <recommendedName>
        <fullName evidence="6">Shugoshin C-terminal domain-containing protein</fullName>
    </recommendedName>
</protein>
<comment type="caution">
    <text evidence="7">The sequence shown here is derived from an EMBL/GenBank/DDBJ whole genome shotgun (WGS) entry which is preliminary data.</text>
</comment>
<evidence type="ECO:0000259" key="6">
    <source>
        <dbReference type="Pfam" id="PF07557"/>
    </source>
</evidence>
<feature type="transmembrane region" description="Helical" evidence="5">
    <location>
        <begin position="356"/>
        <end position="378"/>
    </location>
</feature>
<dbReference type="OrthoDB" id="5394106at2759"/>
<sequence>MSKRAIKESENQPEQPLEEVPGHEGRSQVKHNVPPHKKRRKGIDKYKLIINDICIRTEMEKWRLSPIYREEFHKHDLICFNIIDTTCPTTKAREVFKDNWKTMVKTIEQLTYNSPENLLTSDSTPTSDQSIEQNGNFGLVRRYTKKIVKDVNHVEKLCEVIKVERSKLRTSGDVKWKKQVLNLMKIFRDQFPNDRSCFKENQSEFNYIINFVSRVYILLFKDLSVLSCSWGEKTLKRSKYVFNQMNQVLKNDDRNFLDHEIDAIISMSELDLEFSILEVSGSPSSLEPTHYLGDKNRIASMLRAILNFIKKSYSGSLELFRRIKVYGVQIYNHFFYVYSLCMPFAGIYYFKLEMCFHYPIITLLLFKELPIFASNLWIMRDMIISSIEDIKAYVTSESDSESDDTVLTIFHDISNTLYALQLRKAELEISRLSIENIESRATIVNLNNKIEKLESDKNERFKDGVKSTSGQLTEIIQQLHEAANSLNSLMDYNYRRNSKNSSFCSDGKYSLLNQMNIEDDHVENGCYQYISKTSPEANFAFEKLPEKRKPLNLLAIYREKPKVLLTINESNEELEEKNSRQELVYEENDWSDRGQKYKSRIPVKNLTKYLTPSSNNNDSNNDELCLVSKPSVNPENEDVVTRKSTRTRCDVNYAEPSLRSKLRQGDPFTYSLEETKYPNLGNTPKQKRRKKTTNNKCDVQRKALSNITNVSQ</sequence>
<dbReference type="EMBL" id="PQFF01000170">
    <property type="protein sequence ID" value="RHZ77376.1"/>
    <property type="molecule type" value="Genomic_DNA"/>
</dbReference>
<keyword evidence="5" id="KW-0812">Transmembrane</keyword>
<dbReference type="AlphaFoldDB" id="A0A397IUB2"/>
<dbReference type="InterPro" id="IPR011515">
    <property type="entry name" value="Shugoshin_C"/>
</dbReference>